<organism evidence="2 3">
    <name type="scientific">Pseudohongiella nitratireducens</name>
    <dbReference type="NCBI Taxonomy" id="1768907"/>
    <lineage>
        <taxon>Bacteria</taxon>
        <taxon>Pseudomonadati</taxon>
        <taxon>Pseudomonadota</taxon>
        <taxon>Gammaproteobacteria</taxon>
        <taxon>Pseudomonadales</taxon>
        <taxon>Pseudohongiellaceae</taxon>
        <taxon>Pseudohongiella</taxon>
    </lineage>
</organism>
<sequence>MQKLKSFHCTAVRQQGWLLPFSLLYLVVGTTLMLSELDRVVLLSRLFQRVIEREQVLVEVTQDLAWIQQNGLTGSDFYPGANGVDQGVALWEVMSPASGVMVQVSEAEAGRCQFDSQLQVQTDIGRAQRRIDTWSVYGCVWFQSDESVVFYVPQTYW</sequence>
<accession>A0A916QLD7</accession>
<reference evidence="2" key="2">
    <citation type="submission" date="2020-09" db="EMBL/GenBank/DDBJ databases">
        <authorList>
            <person name="Sun Q."/>
            <person name="Zhou Y."/>
        </authorList>
    </citation>
    <scope>NUCLEOTIDE SEQUENCE</scope>
    <source>
        <strain evidence="2">CGMCC 1.15425</strain>
    </source>
</reference>
<dbReference type="RefSeq" id="WP_068811320.1">
    <property type="nucleotide sequence ID" value="NZ_BMIY01000011.1"/>
</dbReference>
<evidence type="ECO:0000313" key="3">
    <source>
        <dbReference type="Proteomes" id="UP000627715"/>
    </source>
</evidence>
<proteinExistence type="predicted"/>
<keyword evidence="1" id="KW-1133">Transmembrane helix</keyword>
<feature type="transmembrane region" description="Helical" evidence="1">
    <location>
        <begin position="17"/>
        <end position="35"/>
    </location>
</feature>
<dbReference type="AlphaFoldDB" id="A0A916QLD7"/>
<keyword evidence="1" id="KW-0472">Membrane</keyword>
<protein>
    <submittedName>
        <fullName evidence="2">Uncharacterized protein</fullName>
    </submittedName>
</protein>
<name>A0A916QLD7_9GAMM</name>
<evidence type="ECO:0000313" key="2">
    <source>
        <dbReference type="EMBL" id="GFZ81473.1"/>
    </source>
</evidence>
<reference evidence="2" key="1">
    <citation type="journal article" date="2014" name="Int. J. Syst. Evol. Microbiol.">
        <title>Complete genome sequence of Corynebacterium casei LMG S-19264T (=DSM 44701T), isolated from a smear-ripened cheese.</title>
        <authorList>
            <consortium name="US DOE Joint Genome Institute (JGI-PGF)"/>
            <person name="Walter F."/>
            <person name="Albersmeier A."/>
            <person name="Kalinowski J."/>
            <person name="Ruckert C."/>
        </authorList>
    </citation>
    <scope>NUCLEOTIDE SEQUENCE</scope>
    <source>
        <strain evidence="2">CGMCC 1.15425</strain>
    </source>
</reference>
<dbReference type="EMBL" id="BMIY01000011">
    <property type="protein sequence ID" value="GFZ81473.1"/>
    <property type="molecule type" value="Genomic_DNA"/>
</dbReference>
<keyword evidence="3" id="KW-1185">Reference proteome</keyword>
<gene>
    <name evidence="2" type="ORF">GCM10011403_25960</name>
</gene>
<evidence type="ECO:0000256" key="1">
    <source>
        <dbReference type="SAM" id="Phobius"/>
    </source>
</evidence>
<dbReference type="Proteomes" id="UP000627715">
    <property type="component" value="Unassembled WGS sequence"/>
</dbReference>
<comment type="caution">
    <text evidence="2">The sequence shown here is derived from an EMBL/GenBank/DDBJ whole genome shotgun (WGS) entry which is preliminary data.</text>
</comment>
<keyword evidence="1" id="KW-0812">Transmembrane</keyword>